<evidence type="ECO:0000256" key="3">
    <source>
        <dbReference type="ARBA" id="ARBA00048995"/>
    </source>
</evidence>
<comment type="catalytic activity">
    <reaction evidence="3">
        <text>oxaloacetate + phosphate = phosphoenolpyruvate + hydrogencarbonate</text>
        <dbReference type="Rhea" id="RHEA:28370"/>
        <dbReference type="ChEBI" id="CHEBI:16452"/>
        <dbReference type="ChEBI" id="CHEBI:17544"/>
        <dbReference type="ChEBI" id="CHEBI:43474"/>
        <dbReference type="ChEBI" id="CHEBI:58702"/>
        <dbReference type="EC" id="4.1.1.31"/>
    </reaction>
</comment>
<proteinExistence type="predicted"/>
<dbReference type="Pfam" id="PF00311">
    <property type="entry name" value="PEPcase"/>
    <property type="match status" value="1"/>
</dbReference>
<keyword evidence="6" id="KW-1185">Reference proteome</keyword>
<dbReference type="SUPFAM" id="SSF51621">
    <property type="entry name" value="Phosphoenolpyruvate/pyruvate domain"/>
    <property type="match status" value="1"/>
</dbReference>
<dbReference type="PANTHER" id="PTHR30523">
    <property type="entry name" value="PHOSPHOENOLPYRUVATE CARBOXYLASE"/>
    <property type="match status" value="1"/>
</dbReference>
<dbReference type="EMBL" id="JBIGHX010000042">
    <property type="protein sequence ID" value="MFG6464971.1"/>
    <property type="molecule type" value="Genomic_DNA"/>
</dbReference>
<feature type="active site" evidence="4">
    <location>
        <position position="71"/>
    </location>
</feature>
<evidence type="ECO:0000256" key="2">
    <source>
        <dbReference type="ARBA" id="ARBA00022419"/>
    </source>
</evidence>
<dbReference type="InterPro" id="IPR021135">
    <property type="entry name" value="PEP_COase"/>
</dbReference>
<sequence length="92" mass="10403">VIRAFSYFSHLANIAEDRHHIRRRDVHERAGSLQPDSLAYCLEHLHEAGIRPTEIAEVLQRGFISPVLTAHPTEVQRKSILDAERAVAGLLE</sequence>
<accession>A0ABW7GSM8</accession>
<organism evidence="5 6">
    <name type="scientific">Pelomonas lactea</name>
    <dbReference type="NCBI Taxonomy" id="3299030"/>
    <lineage>
        <taxon>Bacteria</taxon>
        <taxon>Pseudomonadati</taxon>
        <taxon>Pseudomonadota</taxon>
        <taxon>Betaproteobacteria</taxon>
        <taxon>Burkholderiales</taxon>
        <taxon>Sphaerotilaceae</taxon>
        <taxon>Roseateles</taxon>
    </lineage>
</organism>
<dbReference type="RefSeq" id="WP_394514717.1">
    <property type="nucleotide sequence ID" value="NZ_JBIGHX010000042.1"/>
</dbReference>
<evidence type="ECO:0000256" key="1">
    <source>
        <dbReference type="ARBA" id="ARBA00003670"/>
    </source>
</evidence>
<name>A0ABW7GSM8_9BURK</name>
<keyword evidence="5" id="KW-0456">Lyase</keyword>
<comment type="function">
    <text evidence="1">Forms oxaloacetate, a four-carbon dicarboxylic acid source for the tricarboxylic acid cycle.</text>
</comment>
<dbReference type="Proteomes" id="UP001606302">
    <property type="component" value="Unassembled WGS sequence"/>
</dbReference>
<feature type="non-terminal residue" evidence="5">
    <location>
        <position position="1"/>
    </location>
</feature>
<dbReference type="InterPro" id="IPR015813">
    <property type="entry name" value="Pyrv/PenolPyrv_kinase-like_dom"/>
</dbReference>
<evidence type="ECO:0000313" key="5">
    <source>
        <dbReference type="EMBL" id="MFG6464971.1"/>
    </source>
</evidence>
<evidence type="ECO:0000256" key="4">
    <source>
        <dbReference type="PROSITE-ProRule" id="PRU10111"/>
    </source>
</evidence>
<dbReference type="InterPro" id="IPR018129">
    <property type="entry name" value="PEP_COase_Lys_AS"/>
</dbReference>
<dbReference type="GO" id="GO:0008964">
    <property type="term" value="F:phosphoenolpyruvate carboxylase activity"/>
    <property type="evidence" value="ECO:0007669"/>
    <property type="project" value="UniProtKB-EC"/>
</dbReference>
<protein>
    <recommendedName>
        <fullName evidence="2">Phosphoenolpyruvate carboxylase</fullName>
    </recommendedName>
</protein>
<evidence type="ECO:0000313" key="6">
    <source>
        <dbReference type="Proteomes" id="UP001606302"/>
    </source>
</evidence>
<gene>
    <name evidence="5" type="ORF">ACG04Q_25645</name>
</gene>
<feature type="non-terminal residue" evidence="5">
    <location>
        <position position="92"/>
    </location>
</feature>
<dbReference type="PANTHER" id="PTHR30523:SF6">
    <property type="entry name" value="PHOSPHOENOLPYRUVATE CARBOXYLASE"/>
    <property type="match status" value="1"/>
</dbReference>
<dbReference type="PROSITE" id="PS00781">
    <property type="entry name" value="PEPCASE_1"/>
    <property type="match status" value="1"/>
</dbReference>
<comment type="caution">
    <text evidence="5">The sequence shown here is derived from an EMBL/GenBank/DDBJ whole genome shotgun (WGS) entry which is preliminary data.</text>
</comment>
<reference evidence="5 6" key="1">
    <citation type="submission" date="2024-08" db="EMBL/GenBank/DDBJ databases">
        <authorList>
            <person name="Lu H."/>
        </authorList>
    </citation>
    <scope>NUCLEOTIDE SEQUENCE [LARGE SCALE GENOMIC DNA]</scope>
    <source>
        <strain evidence="5 6">DXS20W</strain>
    </source>
</reference>